<sequence length="290" mass="31323">MAPTKMAPAPAKAAEKATLSRRFDFPELGASGTLRKRASQEAVENIVVRTSDGVPIPHVPGLRVLGMFVDGTQTNATAVKNITTKMGVAARLIKRVSSRYRGMNERRLLRLLQAFVVSHAAYAGAFHRWTCAERAKIDAAIRKAYTGALGLLPGTKTTALLSLGAHNTLPEISEAQSITAEPPKQRGSGQKTTRPGGITTSRRTCGYRTGRRTGRASPPERRDGEEDYRLPAAQEHRPRERRGQASGTSGGAGPSAPTRRQCSLRGRRKVSEETQRLCSGGGPSYYTENC</sequence>
<dbReference type="Proteomes" id="UP000821845">
    <property type="component" value="Chromosome 1"/>
</dbReference>
<name>A0ACB7TS93_HYAAI</name>
<dbReference type="EMBL" id="CM023481">
    <property type="protein sequence ID" value="KAH6947754.1"/>
    <property type="molecule type" value="Genomic_DNA"/>
</dbReference>
<evidence type="ECO:0000313" key="1">
    <source>
        <dbReference type="EMBL" id="KAH6947754.1"/>
    </source>
</evidence>
<accession>A0ACB7TS93</accession>
<reference evidence="1" key="1">
    <citation type="submission" date="2020-05" db="EMBL/GenBank/DDBJ databases">
        <title>Large-scale comparative analyses of tick genomes elucidate their genetic diversity and vector capacities.</title>
        <authorList>
            <person name="Jia N."/>
            <person name="Wang J."/>
            <person name="Shi W."/>
            <person name="Du L."/>
            <person name="Sun Y."/>
            <person name="Zhan W."/>
            <person name="Jiang J."/>
            <person name="Wang Q."/>
            <person name="Zhang B."/>
            <person name="Ji P."/>
            <person name="Sakyi L.B."/>
            <person name="Cui X."/>
            <person name="Yuan T."/>
            <person name="Jiang B."/>
            <person name="Yang W."/>
            <person name="Lam T.T.-Y."/>
            <person name="Chang Q."/>
            <person name="Ding S."/>
            <person name="Wang X."/>
            <person name="Zhu J."/>
            <person name="Ruan X."/>
            <person name="Zhao L."/>
            <person name="Wei J."/>
            <person name="Que T."/>
            <person name="Du C."/>
            <person name="Cheng J."/>
            <person name="Dai P."/>
            <person name="Han X."/>
            <person name="Huang E."/>
            <person name="Gao Y."/>
            <person name="Liu J."/>
            <person name="Shao H."/>
            <person name="Ye R."/>
            <person name="Li L."/>
            <person name="Wei W."/>
            <person name="Wang X."/>
            <person name="Wang C."/>
            <person name="Yang T."/>
            <person name="Huo Q."/>
            <person name="Li W."/>
            <person name="Guo W."/>
            <person name="Chen H."/>
            <person name="Zhou L."/>
            <person name="Ni X."/>
            <person name="Tian J."/>
            <person name="Zhou Y."/>
            <person name="Sheng Y."/>
            <person name="Liu T."/>
            <person name="Pan Y."/>
            <person name="Xia L."/>
            <person name="Li J."/>
            <person name="Zhao F."/>
            <person name="Cao W."/>
        </authorList>
    </citation>
    <scope>NUCLEOTIDE SEQUENCE</scope>
    <source>
        <strain evidence="1">Hyas-2018</strain>
    </source>
</reference>
<protein>
    <submittedName>
        <fullName evidence="1">Uncharacterized protein</fullName>
    </submittedName>
</protein>
<gene>
    <name evidence="1" type="ORF">HPB50_021130</name>
</gene>
<proteinExistence type="predicted"/>
<keyword evidence="2" id="KW-1185">Reference proteome</keyword>
<comment type="caution">
    <text evidence="1">The sequence shown here is derived from an EMBL/GenBank/DDBJ whole genome shotgun (WGS) entry which is preliminary data.</text>
</comment>
<evidence type="ECO:0000313" key="2">
    <source>
        <dbReference type="Proteomes" id="UP000821845"/>
    </source>
</evidence>
<organism evidence="1 2">
    <name type="scientific">Hyalomma asiaticum</name>
    <name type="common">Tick</name>
    <dbReference type="NCBI Taxonomy" id="266040"/>
    <lineage>
        <taxon>Eukaryota</taxon>
        <taxon>Metazoa</taxon>
        <taxon>Ecdysozoa</taxon>
        <taxon>Arthropoda</taxon>
        <taxon>Chelicerata</taxon>
        <taxon>Arachnida</taxon>
        <taxon>Acari</taxon>
        <taxon>Parasitiformes</taxon>
        <taxon>Ixodida</taxon>
        <taxon>Ixodoidea</taxon>
        <taxon>Ixodidae</taxon>
        <taxon>Hyalomminae</taxon>
        <taxon>Hyalomma</taxon>
    </lineage>
</organism>